<evidence type="ECO:0000313" key="4">
    <source>
        <dbReference type="EMBL" id="MFI0794374.1"/>
    </source>
</evidence>
<dbReference type="Pfam" id="PF00583">
    <property type="entry name" value="Acetyltransf_1"/>
    <property type="match status" value="1"/>
</dbReference>
<name>A0ABW7SKZ8_9ACTN</name>
<keyword evidence="5" id="KW-1185">Reference proteome</keyword>
<feature type="domain" description="N-acetyltransferase" evidence="3">
    <location>
        <begin position="25"/>
        <end position="171"/>
    </location>
</feature>
<dbReference type="PANTHER" id="PTHR43877:SF2">
    <property type="entry name" value="AMINOALKYLPHOSPHONATE N-ACETYLTRANSFERASE-RELATED"/>
    <property type="match status" value="1"/>
</dbReference>
<proteinExistence type="predicted"/>
<dbReference type="SUPFAM" id="SSF55729">
    <property type="entry name" value="Acyl-CoA N-acyltransferases (Nat)"/>
    <property type="match status" value="1"/>
</dbReference>
<comment type="caution">
    <text evidence="4">The sequence shown here is derived from an EMBL/GenBank/DDBJ whole genome shotgun (WGS) entry which is preliminary data.</text>
</comment>
<gene>
    <name evidence="4" type="ORF">ACH4OY_17080</name>
</gene>
<dbReference type="Gene3D" id="3.40.630.30">
    <property type="match status" value="1"/>
</dbReference>
<dbReference type="EMBL" id="JBIRPU010000010">
    <property type="protein sequence ID" value="MFI0794374.1"/>
    <property type="molecule type" value="Genomic_DNA"/>
</dbReference>
<evidence type="ECO:0000256" key="2">
    <source>
        <dbReference type="ARBA" id="ARBA00023315"/>
    </source>
</evidence>
<evidence type="ECO:0000313" key="5">
    <source>
        <dbReference type="Proteomes" id="UP001611075"/>
    </source>
</evidence>
<dbReference type="CDD" id="cd04301">
    <property type="entry name" value="NAT_SF"/>
    <property type="match status" value="1"/>
</dbReference>
<dbReference type="RefSeq" id="WP_396680607.1">
    <property type="nucleotide sequence ID" value="NZ_JBIRPU010000010.1"/>
</dbReference>
<evidence type="ECO:0000256" key="1">
    <source>
        <dbReference type="ARBA" id="ARBA00022679"/>
    </source>
</evidence>
<sequence length="175" mass="19412">MSITVSREETWNVAPALVNSTEATALLRDYYTEVSHRYHQLHLGRPSTPLEIEEGLAATPSGDLAPPTGLFLLARYGDDPAGCIGLRIRNPHTVELTRVFVRPTLRGMGGGAQLLVSAERTARYLGAERIVLDTRLDLVEARALYVRHGYVEIPAYNDGMYAEVWYGKRLTSSLK</sequence>
<dbReference type="PROSITE" id="PS51186">
    <property type="entry name" value="GNAT"/>
    <property type="match status" value="1"/>
</dbReference>
<dbReference type="InterPro" id="IPR000182">
    <property type="entry name" value="GNAT_dom"/>
</dbReference>
<reference evidence="4 5" key="1">
    <citation type="submission" date="2024-10" db="EMBL/GenBank/DDBJ databases">
        <title>The Natural Products Discovery Center: Release of the First 8490 Sequenced Strains for Exploring Actinobacteria Biosynthetic Diversity.</title>
        <authorList>
            <person name="Kalkreuter E."/>
            <person name="Kautsar S.A."/>
            <person name="Yang D."/>
            <person name="Bader C.D."/>
            <person name="Teijaro C.N."/>
            <person name="Fluegel L."/>
            <person name="Davis C.M."/>
            <person name="Simpson J.R."/>
            <person name="Lauterbach L."/>
            <person name="Steele A.D."/>
            <person name="Gui C."/>
            <person name="Meng S."/>
            <person name="Li G."/>
            <person name="Viehrig K."/>
            <person name="Ye F."/>
            <person name="Su P."/>
            <person name="Kiefer A.F."/>
            <person name="Nichols A."/>
            <person name="Cepeda A.J."/>
            <person name="Yan W."/>
            <person name="Fan B."/>
            <person name="Jiang Y."/>
            <person name="Adhikari A."/>
            <person name="Zheng C.-J."/>
            <person name="Schuster L."/>
            <person name="Cowan T.M."/>
            <person name="Smanski M.J."/>
            <person name="Chevrette M.G."/>
            <person name="De Carvalho L.P.S."/>
            <person name="Shen B."/>
        </authorList>
    </citation>
    <scope>NUCLEOTIDE SEQUENCE [LARGE SCALE GENOMIC DNA]</scope>
    <source>
        <strain evidence="4 5">NPDC021253</strain>
    </source>
</reference>
<dbReference type="EC" id="2.3.-.-" evidence="4"/>
<dbReference type="InterPro" id="IPR016181">
    <property type="entry name" value="Acyl_CoA_acyltransferase"/>
</dbReference>
<dbReference type="PANTHER" id="PTHR43877">
    <property type="entry name" value="AMINOALKYLPHOSPHONATE N-ACETYLTRANSFERASE-RELATED-RELATED"/>
    <property type="match status" value="1"/>
</dbReference>
<evidence type="ECO:0000259" key="3">
    <source>
        <dbReference type="PROSITE" id="PS51186"/>
    </source>
</evidence>
<dbReference type="InterPro" id="IPR050832">
    <property type="entry name" value="Bact_Acetyltransf"/>
</dbReference>
<organism evidence="4 5">
    <name type="scientific">Micromonospora rubida</name>
    <dbReference type="NCBI Taxonomy" id="2697657"/>
    <lineage>
        <taxon>Bacteria</taxon>
        <taxon>Bacillati</taxon>
        <taxon>Actinomycetota</taxon>
        <taxon>Actinomycetes</taxon>
        <taxon>Micromonosporales</taxon>
        <taxon>Micromonosporaceae</taxon>
        <taxon>Micromonospora</taxon>
    </lineage>
</organism>
<keyword evidence="2 4" id="KW-0012">Acyltransferase</keyword>
<dbReference type="GO" id="GO:0016746">
    <property type="term" value="F:acyltransferase activity"/>
    <property type="evidence" value="ECO:0007669"/>
    <property type="project" value="UniProtKB-KW"/>
</dbReference>
<accession>A0ABW7SKZ8</accession>
<protein>
    <submittedName>
        <fullName evidence="4">GNAT family N-acetyltransferase</fullName>
        <ecNumber evidence="4">2.3.-.-</ecNumber>
    </submittedName>
</protein>
<keyword evidence="1 4" id="KW-0808">Transferase</keyword>
<dbReference type="Proteomes" id="UP001611075">
    <property type="component" value="Unassembled WGS sequence"/>
</dbReference>